<evidence type="ECO:0000313" key="3">
    <source>
        <dbReference type="Proteomes" id="UP000011543"/>
    </source>
</evidence>
<dbReference type="Pfam" id="PF10127">
    <property type="entry name" value="RlaP"/>
    <property type="match status" value="1"/>
</dbReference>
<dbReference type="PATRIC" id="fig|547559.17.peg.1190"/>
<dbReference type="GeneID" id="8825709"/>
<keyword evidence="2" id="KW-0808">Transferase</keyword>
<proteinExistence type="predicted"/>
<dbReference type="InterPro" id="IPR018775">
    <property type="entry name" value="RlaP"/>
</dbReference>
<accession>L9V3E8</accession>
<evidence type="ECO:0000313" key="2">
    <source>
        <dbReference type="EMBL" id="ELY31569.1"/>
    </source>
</evidence>
<protein>
    <submittedName>
        <fullName evidence="2">Nucleotidyltransferase</fullName>
    </submittedName>
</protein>
<name>L9V3E8_NATMM</name>
<dbReference type="InterPro" id="IPR043519">
    <property type="entry name" value="NT_sf"/>
</dbReference>
<comment type="caution">
    <text evidence="2">The sequence shown here is derived from an EMBL/GenBank/DDBJ whole genome shotgun (WGS) entry which is preliminary data.</text>
</comment>
<sequence>MSPTASRISTRVRTTVETHLEDIERVHDVTVVLAVARGSYAWGGASPASDYDVGFVFVPTDFRRYAHLQRPDETIVIQREERGDSGDQDVGAHGDCGDDSDRGNDSGDGRDSTTGDENRAEFDYQGWDIRQFMRLLANSNDGAIDLLRSPIRYRLACDPSVLDELRVYVERTYNPMDLYHAYRGIATSNYRKYISHHLVRSDDELFPIVETRADEYVVETAEPADTLATDGDDVPTTTIAADDERFTETQTKPTVKRNLTIYRAAMAARYLKATGECGETGGNTVATGDAGTDTNTSHDLPALEFEQFLTEQAPAVFDTERIQRARDLLERKRRGEGDEEVGDVVGREFAQPSVEIEPSIHVRSGPEPARLDEFTDELLAAVL</sequence>
<gene>
    <name evidence="2" type="ORF">C500_06149</name>
</gene>
<dbReference type="AlphaFoldDB" id="L9V3E8"/>
<dbReference type="OrthoDB" id="156395at2157"/>
<organism evidence="2 3">
    <name type="scientific">Natrialba magadii (strain ATCC 43099 / DSM 3394 / CCM 3739 / CIP 104546 / IAM 13178 / JCM 8861 / NBRC 102185 / NCIMB 2190 / MS3)</name>
    <name type="common">Natronobacterium magadii</name>
    <dbReference type="NCBI Taxonomy" id="547559"/>
    <lineage>
        <taxon>Archaea</taxon>
        <taxon>Methanobacteriati</taxon>
        <taxon>Methanobacteriota</taxon>
        <taxon>Stenosarchaea group</taxon>
        <taxon>Halobacteria</taxon>
        <taxon>Halobacteriales</taxon>
        <taxon>Natrialbaceae</taxon>
        <taxon>Natrialba</taxon>
    </lineage>
</organism>
<reference evidence="2 3" key="1">
    <citation type="journal article" date="2014" name="PLoS Genet.">
        <title>Phylogenetically driven sequencing of extremely halophilic archaea reveals strategies for static and dynamic osmo-response.</title>
        <authorList>
            <person name="Becker E.A."/>
            <person name="Seitzer P.M."/>
            <person name="Tritt A."/>
            <person name="Larsen D."/>
            <person name="Krusor M."/>
            <person name="Yao A.I."/>
            <person name="Wu D."/>
            <person name="Madern D."/>
            <person name="Eisen J.A."/>
            <person name="Darling A.E."/>
            <person name="Facciotti M.T."/>
        </authorList>
    </citation>
    <scope>NUCLEOTIDE SEQUENCE [LARGE SCALE GENOMIC DNA]</scope>
    <source>
        <strain evidence="3">ATCC 43099 / DSM 3394 / CCM 3739 / CIP 104546 / IAM 13178 / JCM 8861 / NBRC 102185 / NCIMB 2190 / MS3</strain>
    </source>
</reference>
<dbReference type="SUPFAM" id="SSF81301">
    <property type="entry name" value="Nucleotidyltransferase"/>
    <property type="match status" value="1"/>
</dbReference>
<feature type="region of interest" description="Disordered" evidence="1">
    <location>
        <begin position="75"/>
        <end position="118"/>
    </location>
</feature>
<evidence type="ECO:0000256" key="1">
    <source>
        <dbReference type="SAM" id="MobiDB-lite"/>
    </source>
</evidence>
<dbReference type="RefSeq" id="WP_004214841.1">
    <property type="nucleotide sequence ID" value="NC_013922.1"/>
</dbReference>
<dbReference type="EMBL" id="AOHS01000025">
    <property type="protein sequence ID" value="ELY31569.1"/>
    <property type="molecule type" value="Genomic_DNA"/>
</dbReference>
<dbReference type="Proteomes" id="UP000011543">
    <property type="component" value="Unassembled WGS sequence"/>
</dbReference>
<dbReference type="GO" id="GO:0016740">
    <property type="term" value="F:transferase activity"/>
    <property type="evidence" value="ECO:0007669"/>
    <property type="project" value="UniProtKB-KW"/>
</dbReference>